<reference evidence="2" key="1">
    <citation type="submission" date="2014-05" db="EMBL/GenBank/DDBJ databases">
        <title>The transcriptome of the halophilic microalga Tetraselmis sp. GSL018 isolated from the Great Salt Lake, Utah.</title>
        <authorList>
            <person name="Jinkerson R.E."/>
            <person name="D'Adamo S."/>
            <person name="Posewitz M.C."/>
        </authorList>
    </citation>
    <scope>NUCLEOTIDE SEQUENCE</scope>
    <source>
        <strain evidence="2">GSL018</strain>
    </source>
</reference>
<dbReference type="EMBL" id="GBEZ01023415">
    <property type="protein sequence ID" value="JAC63471.1"/>
    <property type="molecule type" value="Transcribed_RNA"/>
</dbReference>
<feature type="non-terminal residue" evidence="2">
    <location>
        <position position="87"/>
    </location>
</feature>
<protein>
    <submittedName>
        <fullName evidence="2">Uncharacterized protein</fullName>
    </submittedName>
</protein>
<gene>
    <name evidence="2" type="ORF">TSPGSL018_20575</name>
</gene>
<feature type="non-terminal residue" evidence="2">
    <location>
        <position position="1"/>
    </location>
</feature>
<organism evidence="2">
    <name type="scientific">Tetraselmis sp. GSL018</name>
    <dbReference type="NCBI Taxonomy" id="582737"/>
    <lineage>
        <taxon>Eukaryota</taxon>
        <taxon>Viridiplantae</taxon>
        <taxon>Chlorophyta</taxon>
        <taxon>core chlorophytes</taxon>
        <taxon>Chlorodendrophyceae</taxon>
        <taxon>Chlorodendrales</taxon>
        <taxon>Chlorodendraceae</taxon>
        <taxon>Tetraselmis</taxon>
    </lineage>
</organism>
<accession>A0A061QYT7</accession>
<name>A0A061QYT7_9CHLO</name>
<evidence type="ECO:0000256" key="1">
    <source>
        <dbReference type="SAM" id="MobiDB-lite"/>
    </source>
</evidence>
<feature type="region of interest" description="Disordered" evidence="1">
    <location>
        <begin position="1"/>
        <end position="24"/>
    </location>
</feature>
<sequence>GRARGRGTIEQLNLDPTPPRDQERWVFRPAPRRGIRPVSPASAKMIVFDALCSQRGAEVAEVLASSLLAADTGRGVAGIERERERER</sequence>
<evidence type="ECO:0000313" key="2">
    <source>
        <dbReference type="EMBL" id="JAC63471.1"/>
    </source>
</evidence>
<dbReference type="AlphaFoldDB" id="A0A061QYT7"/>
<proteinExistence type="predicted"/>